<reference evidence="7" key="2">
    <citation type="submission" date="2025-08" db="UniProtKB">
        <authorList>
            <consortium name="RefSeq"/>
        </authorList>
    </citation>
    <scope>IDENTIFICATION</scope>
    <source>
        <tissue evidence="7">Leaf</tissue>
    </source>
</reference>
<dbReference type="AlphaFoldDB" id="A0A3Q0EK19"/>
<evidence type="ECO:0000256" key="5">
    <source>
        <dbReference type="SAM" id="SignalP"/>
    </source>
</evidence>
<keyword evidence="3" id="KW-0456">Lyase</keyword>
<keyword evidence="2" id="KW-0378">Hydrolase</keyword>
<protein>
    <submittedName>
        <fullName evidence="7">Ribonuclease DdI-like</fullName>
    </submittedName>
</protein>
<dbReference type="Proteomes" id="UP000087766">
    <property type="component" value="Chromosome 2"/>
</dbReference>
<keyword evidence="2" id="KW-0540">Nuclease</keyword>
<dbReference type="InterPro" id="IPR001568">
    <property type="entry name" value="RNase_T2-like"/>
</dbReference>
<dbReference type="GO" id="GO:0003723">
    <property type="term" value="F:RNA binding"/>
    <property type="evidence" value="ECO:0007669"/>
    <property type="project" value="InterPro"/>
</dbReference>
<dbReference type="PANTHER" id="PTHR11240:SF22">
    <property type="entry name" value="RIBONUCLEASE T2"/>
    <property type="match status" value="1"/>
</dbReference>
<comment type="similarity">
    <text evidence="1 4">Belongs to the RNase T2 family.</text>
</comment>
<name>A0A3Q0EK19_VIGRR</name>
<keyword evidence="6" id="KW-1185">Reference proteome</keyword>
<dbReference type="Pfam" id="PF00445">
    <property type="entry name" value="Ribonuclease_T2"/>
    <property type="match status" value="1"/>
</dbReference>
<evidence type="ECO:0000256" key="2">
    <source>
        <dbReference type="ARBA" id="ARBA00022722"/>
    </source>
</evidence>
<feature type="signal peptide" evidence="5">
    <location>
        <begin position="1"/>
        <end position="20"/>
    </location>
</feature>
<feature type="chain" id="PRO_5018046061" evidence="5">
    <location>
        <begin position="21"/>
        <end position="216"/>
    </location>
</feature>
<keyword evidence="5" id="KW-0732">Signal</keyword>
<dbReference type="InterPro" id="IPR018188">
    <property type="entry name" value="RNase_T2_His_AS_1"/>
</dbReference>
<sequence>MNCLKVFFIFSLFFCGSVVGFQYWKMAQNWPKGFCKHNKCVYPEEQLPLKFTIHGLWPSDYGKQQPEFCLKNSGPGNKRAPLYLTKELLAKLNQDWRSYTAWTNNQFWTFEWSKHGSCSYMSKIDYFNLAEDIYAKNDIQQILGASNILPNNTYGANEIMIAIRTSPIGVEPELKCINGDLVEIHLCLNTNPIPDYINCPPPRKTTCPINNVNFTI</sequence>
<dbReference type="PANTHER" id="PTHR11240">
    <property type="entry name" value="RIBONUCLEASE T2"/>
    <property type="match status" value="1"/>
</dbReference>
<gene>
    <name evidence="7" type="primary">LOC111240803</name>
</gene>
<dbReference type="GO" id="GO:0033897">
    <property type="term" value="F:ribonuclease T2 activity"/>
    <property type="evidence" value="ECO:0007669"/>
    <property type="project" value="InterPro"/>
</dbReference>
<accession>A0A3Q0EK19</accession>
<dbReference type="OrthoDB" id="1898737at2759"/>
<evidence type="ECO:0000256" key="4">
    <source>
        <dbReference type="RuleBase" id="RU004328"/>
    </source>
</evidence>
<dbReference type="Gene3D" id="3.90.730.10">
    <property type="entry name" value="Ribonuclease T2-like"/>
    <property type="match status" value="1"/>
</dbReference>
<evidence type="ECO:0000313" key="6">
    <source>
        <dbReference type="Proteomes" id="UP000087766"/>
    </source>
</evidence>
<dbReference type="InterPro" id="IPR036430">
    <property type="entry name" value="RNase_T2-like_sf"/>
</dbReference>
<evidence type="ECO:0000256" key="1">
    <source>
        <dbReference type="ARBA" id="ARBA00007469"/>
    </source>
</evidence>
<dbReference type="RefSeq" id="XP_022632283.1">
    <property type="nucleotide sequence ID" value="XM_022776562.1"/>
</dbReference>
<dbReference type="PROSITE" id="PS00530">
    <property type="entry name" value="RNASE_T2_1"/>
    <property type="match status" value="1"/>
</dbReference>
<evidence type="ECO:0000256" key="3">
    <source>
        <dbReference type="ARBA" id="ARBA00023239"/>
    </source>
</evidence>
<dbReference type="SUPFAM" id="SSF55895">
    <property type="entry name" value="Ribonuclease Rh-like"/>
    <property type="match status" value="1"/>
</dbReference>
<reference evidence="6" key="1">
    <citation type="journal article" date="2014" name="Nat. Commun.">
        <title>Genome sequence of mungbean and insights into evolution within Vigna species.</title>
        <authorList>
            <person name="Kang Y.J."/>
            <person name="Kim S.K."/>
            <person name="Kim M.Y."/>
            <person name="Lestari P."/>
            <person name="Kim K.H."/>
            <person name="Ha B.K."/>
            <person name="Jun T.H."/>
            <person name="Hwang W.J."/>
            <person name="Lee T."/>
            <person name="Lee J."/>
            <person name="Shim S."/>
            <person name="Yoon M.Y."/>
            <person name="Jang Y.E."/>
            <person name="Han K.S."/>
            <person name="Taeprayoon P."/>
            <person name="Yoon N."/>
            <person name="Somta P."/>
            <person name="Tanya P."/>
            <person name="Kim K.S."/>
            <person name="Gwag J.G."/>
            <person name="Moon J.K."/>
            <person name="Lee Y.H."/>
            <person name="Park B.S."/>
            <person name="Bombarely A."/>
            <person name="Doyle J.J."/>
            <person name="Jackson S.A."/>
            <person name="Schafleitner R."/>
            <person name="Srinives P."/>
            <person name="Varshney R.K."/>
            <person name="Lee S.H."/>
        </authorList>
    </citation>
    <scope>NUCLEOTIDE SEQUENCE [LARGE SCALE GENOMIC DNA]</scope>
    <source>
        <strain evidence="6">cv. VC1973A</strain>
    </source>
</reference>
<evidence type="ECO:0000313" key="7">
    <source>
        <dbReference type="RefSeq" id="XP_022632283.1"/>
    </source>
</evidence>
<dbReference type="GO" id="GO:0005576">
    <property type="term" value="C:extracellular region"/>
    <property type="evidence" value="ECO:0007669"/>
    <property type="project" value="TreeGrafter"/>
</dbReference>
<dbReference type="KEGG" id="vra:111240803"/>
<dbReference type="GO" id="GO:0006401">
    <property type="term" value="P:RNA catabolic process"/>
    <property type="evidence" value="ECO:0007669"/>
    <property type="project" value="TreeGrafter"/>
</dbReference>
<proteinExistence type="inferred from homology"/>
<dbReference type="GeneID" id="111240803"/>
<organism evidence="6 7">
    <name type="scientific">Vigna radiata var. radiata</name>
    <name type="common">Mung bean</name>
    <name type="synonym">Phaseolus aureus</name>
    <dbReference type="NCBI Taxonomy" id="3916"/>
    <lineage>
        <taxon>Eukaryota</taxon>
        <taxon>Viridiplantae</taxon>
        <taxon>Streptophyta</taxon>
        <taxon>Embryophyta</taxon>
        <taxon>Tracheophyta</taxon>
        <taxon>Spermatophyta</taxon>
        <taxon>Magnoliopsida</taxon>
        <taxon>eudicotyledons</taxon>
        <taxon>Gunneridae</taxon>
        <taxon>Pentapetalae</taxon>
        <taxon>rosids</taxon>
        <taxon>fabids</taxon>
        <taxon>Fabales</taxon>
        <taxon>Fabaceae</taxon>
        <taxon>Papilionoideae</taxon>
        <taxon>50 kb inversion clade</taxon>
        <taxon>NPAAA clade</taxon>
        <taxon>indigoferoid/millettioid clade</taxon>
        <taxon>Phaseoleae</taxon>
        <taxon>Vigna</taxon>
    </lineage>
</organism>